<keyword evidence="2" id="KW-0378">Hydrolase</keyword>
<evidence type="ECO:0000313" key="2">
    <source>
        <dbReference type="EMBL" id="EQD31079.1"/>
    </source>
</evidence>
<protein>
    <submittedName>
        <fullName evidence="2">Glycoside hydrolase, family 31</fullName>
        <ecNumber evidence="2">3.2.1.-</ecNumber>
    </submittedName>
</protein>
<dbReference type="Gene3D" id="3.20.20.80">
    <property type="entry name" value="Glycosidases"/>
    <property type="match status" value="1"/>
</dbReference>
<sequence length="54" mass="6200">MEIDAHSLFGTMEVQTTHEWFKDRGNRTFIIERSSYAGIGKFGSKWLGDNYATV</sequence>
<dbReference type="AlphaFoldDB" id="T0ZQS4"/>
<keyword evidence="2" id="KW-0326">Glycosidase</keyword>
<dbReference type="EC" id="3.2.1.-" evidence="2"/>
<reference evidence="2" key="2">
    <citation type="journal article" date="2014" name="ISME J.">
        <title>Microbial stratification in low pH oxic and suboxic macroscopic growths along an acid mine drainage.</title>
        <authorList>
            <person name="Mendez-Garcia C."/>
            <person name="Mesa V."/>
            <person name="Sprenger R.R."/>
            <person name="Richter M."/>
            <person name="Diez M.S."/>
            <person name="Solano J."/>
            <person name="Bargiela R."/>
            <person name="Golyshina O.V."/>
            <person name="Manteca A."/>
            <person name="Ramos J.L."/>
            <person name="Gallego J.R."/>
            <person name="Llorente I."/>
            <person name="Martins Dos Santos V.A."/>
            <person name="Jensen O.N."/>
            <person name="Pelaez A.I."/>
            <person name="Sanchez J."/>
            <person name="Ferrer M."/>
        </authorList>
    </citation>
    <scope>NUCLEOTIDE SEQUENCE</scope>
</reference>
<feature type="domain" description="Glycoside hydrolase family 31 TIM barrel" evidence="1">
    <location>
        <begin position="4"/>
        <end position="53"/>
    </location>
</feature>
<dbReference type="GO" id="GO:0005975">
    <property type="term" value="P:carbohydrate metabolic process"/>
    <property type="evidence" value="ECO:0007669"/>
    <property type="project" value="InterPro"/>
</dbReference>
<name>T0ZQS4_9ZZZZ</name>
<dbReference type="EMBL" id="AUZX01014819">
    <property type="protein sequence ID" value="EQD31079.1"/>
    <property type="molecule type" value="Genomic_DNA"/>
</dbReference>
<organism evidence="2">
    <name type="scientific">mine drainage metagenome</name>
    <dbReference type="NCBI Taxonomy" id="410659"/>
    <lineage>
        <taxon>unclassified sequences</taxon>
        <taxon>metagenomes</taxon>
        <taxon>ecological metagenomes</taxon>
    </lineage>
</organism>
<dbReference type="InterPro" id="IPR000322">
    <property type="entry name" value="Glyco_hydro_31_TIM"/>
</dbReference>
<accession>T0ZQS4</accession>
<comment type="caution">
    <text evidence="2">The sequence shown here is derived from an EMBL/GenBank/DDBJ whole genome shotgun (WGS) entry which is preliminary data.</text>
</comment>
<dbReference type="Pfam" id="PF01055">
    <property type="entry name" value="Glyco_hydro_31_2nd"/>
    <property type="match status" value="1"/>
</dbReference>
<proteinExistence type="predicted"/>
<reference evidence="2" key="1">
    <citation type="submission" date="2013-08" db="EMBL/GenBank/DDBJ databases">
        <authorList>
            <person name="Mendez C."/>
            <person name="Richter M."/>
            <person name="Ferrer M."/>
            <person name="Sanchez J."/>
        </authorList>
    </citation>
    <scope>NUCLEOTIDE SEQUENCE</scope>
</reference>
<gene>
    <name evidence="2" type="ORF">B1A_20092</name>
</gene>
<evidence type="ECO:0000259" key="1">
    <source>
        <dbReference type="Pfam" id="PF01055"/>
    </source>
</evidence>
<dbReference type="GO" id="GO:0004553">
    <property type="term" value="F:hydrolase activity, hydrolyzing O-glycosyl compounds"/>
    <property type="evidence" value="ECO:0007669"/>
    <property type="project" value="InterPro"/>
</dbReference>